<evidence type="ECO:0000259" key="3">
    <source>
        <dbReference type="Pfam" id="PF00129"/>
    </source>
</evidence>
<dbReference type="Gene3D" id="3.30.500.10">
    <property type="entry name" value="MHC class I-like antigen recognition-like"/>
    <property type="match status" value="1"/>
</dbReference>
<dbReference type="Pfam" id="PF00129">
    <property type="entry name" value="MHC_I"/>
    <property type="match status" value="1"/>
</dbReference>
<dbReference type="GO" id="GO:0006955">
    <property type="term" value="P:immune response"/>
    <property type="evidence" value="ECO:0007669"/>
    <property type="project" value="TreeGrafter"/>
</dbReference>
<dbReference type="PRINTS" id="PR01638">
    <property type="entry name" value="MHCCLASSI"/>
</dbReference>
<dbReference type="GO" id="GO:0009897">
    <property type="term" value="C:external side of plasma membrane"/>
    <property type="evidence" value="ECO:0007669"/>
    <property type="project" value="TreeGrafter"/>
</dbReference>
<dbReference type="InterPro" id="IPR013783">
    <property type="entry name" value="Ig-like_fold"/>
</dbReference>
<feature type="domain" description="Immunoglobulin C1-set" evidence="4">
    <location>
        <begin position="270"/>
        <end position="322"/>
    </location>
</feature>
<keyword evidence="1" id="KW-0325">Glycoprotein</keyword>
<gene>
    <name evidence="5" type="ORF">NDU88_013102</name>
</gene>
<dbReference type="PANTHER" id="PTHR16675:SF235">
    <property type="entry name" value="SHKT DOMAIN-CONTAINING PROTEIN"/>
    <property type="match status" value="1"/>
</dbReference>
<dbReference type="PANTHER" id="PTHR16675">
    <property type="entry name" value="MHC CLASS I-RELATED"/>
    <property type="match status" value="1"/>
</dbReference>
<evidence type="ECO:0000313" key="5">
    <source>
        <dbReference type="EMBL" id="KAJ1146844.1"/>
    </source>
</evidence>
<dbReference type="InterPro" id="IPR003597">
    <property type="entry name" value="Ig_C1-set"/>
</dbReference>
<dbReference type="InterPro" id="IPR001039">
    <property type="entry name" value="MHC_I_a_a1/a2"/>
</dbReference>
<reference evidence="5" key="1">
    <citation type="journal article" date="2022" name="bioRxiv">
        <title>Sequencing and chromosome-scale assembly of the giantPleurodeles waltlgenome.</title>
        <authorList>
            <person name="Brown T."/>
            <person name="Elewa A."/>
            <person name="Iarovenko S."/>
            <person name="Subramanian E."/>
            <person name="Araus A.J."/>
            <person name="Petzold A."/>
            <person name="Susuki M."/>
            <person name="Suzuki K.-i.T."/>
            <person name="Hayashi T."/>
            <person name="Toyoda A."/>
            <person name="Oliveira C."/>
            <person name="Osipova E."/>
            <person name="Leigh N.D."/>
            <person name="Simon A."/>
            <person name="Yun M.H."/>
        </authorList>
    </citation>
    <scope>NUCLEOTIDE SEQUENCE</scope>
    <source>
        <strain evidence="5">20211129_DDA</strain>
        <tissue evidence="5">Liver</tissue>
    </source>
</reference>
<dbReference type="InterPro" id="IPR050208">
    <property type="entry name" value="MHC_class-I_related"/>
</dbReference>
<sequence>MSLSRASYCVAITTDSEFIGSDKYRSLLVLRDVRLEGAGVRPPTSGTARGAFPALVLLVLGGLVPWLPAAAGSQSYRIYCSYLSERIPRTPQFSMVAYVGDVPIEGYNSETKRLEPKVTWMEKKHRLYWLWEGEGLQLMESALTEEVKAMMRRMNHTAGLHTLQKMYGCELGENGRRTWFYHEAYDGENLLSLNGDSVTYKADTHPATIILERWIAKKIMIQQLKDYLENPCLSHLQRYLKDGAESLQRVTPRIMSCRMKNGAHTYYCGNVYGFHPREIEVKWFRDGLEIHTDFMEILPNPDGTFQLRMTVEVQEGDMKTYRGQVYIEKEYLLHHCRGLWWAAAAASGDLRLHRPSEQLSRRWRGPALSDGHQLTLESASVLADHVPTARGVHLKHSDCCI</sequence>
<dbReference type="Pfam" id="PF07654">
    <property type="entry name" value="C1-set"/>
    <property type="match status" value="1"/>
</dbReference>
<evidence type="ECO:0000256" key="2">
    <source>
        <dbReference type="RuleBase" id="RU004439"/>
    </source>
</evidence>
<dbReference type="Proteomes" id="UP001066276">
    <property type="component" value="Chromosome 6"/>
</dbReference>
<evidence type="ECO:0000256" key="1">
    <source>
        <dbReference type="ARBA" id="ARBA00023180"/>
    </source>
</evidence>
<dbReference type="AlphaFoldDB" id="A0AAV7R3R8"/>
<dbReference type="InterPro" id="IPR037055">
    <property type="entry name" value="MHC_I-like_Ag-recog_sf"/>
</dbReference>
<evidence type="ECO:0008006" key="7">
    <source>
        <dbReference type="Google" id="ProtNLM"/>
    </source>
</evidence>
<evidence type="ECO:0000259" key="4">
    <source>
        <dbReference type="Pfam" id="PF07654"/>
    </source>
</evidence>
<dbReference type="InterPro" id="IPR011161">
    <property type="entry name" value="MHC_I-like_Ag-recog"/>
</dbReference>
<evidence type="ECO:0000313" key="6">
    <source>
        <dbReference type="Proteomes" id="UP001066276"/>
    </source>
</evidence>
<dbReference type="GO" id="GO:0005615">
    <property type="term" value="C:extracellular space"/>
    <property type="evidence" value="ECO:0007669"/>
    <property type="project" value="TreeGrafter"/>
</dbReference>
<accession>A0AAV7R3R8</accession>
<organism evidence="5 6">
    <name type="scientific">Pleurodeles waltl</name>
    <name type="common">Iberian ribbed newt</name>
    <dbReference type="NCBI Taxonomy" id="8319"/>
    <lineage>
        <taxon>Eukaryota</taxon>
        <taxon>Metazoa</taxon>
        <taxon>Chordata</taxon>
        <taxon>Craniata</taxon>
        <taxon>Vertebrata</taxon>
        <taxon>Euteleostomi</taxon>
        <taxon>Amphibia</taxon>
        <taxon>Batrachia</taxon>
        <taxon>Caudata</taxon>
        <taxon>Salamandroidea</taxon>
        <taxon>Salamandridae</taxon>
        <taxon>Pleurodelinae</taxon>
        <taxon>Pleurodeles</taxon>
    </lineage>
</organism>
<proteinExistence type="inferred from homology"/>
<dbReference type="SUPFAM" id="SSF54452">
    <property type="entry name" value="MHC antigen-recognition domain"/>
    <property type="match status" value="1"/>
</dbReference>
<dbReference type="Gene3D" id="2.60.40.10">
    <property type="entry name" value="Immunoglobulins"/>
    <property type="match status" value="1"/>
</dbReference>
<name>A0AAV7R3R8_PLEWA</name>
<feature type="domain" description="MHC class I-like antigen recognition-like" evidence="3">
    <location>
        <begin position="73"/>
        <end position="247"/>
    </location>
</feature>
<dbReference type="InterPro" id="IPR036179">
    <property type="entry name" value="Ig-like_dom_sf"/>
</dbReference>
<dbReference type="SUPFAM" id="SSF48726">
    <property type="entry name" value="Immunoglobulin"/>
    <property type="match status" value="1"/>
</dbReference>
<comment type="caution">
    <text evidence="5">The sequence shown here is derived from an EMBL/GenBank/DDBJ whole genome shotgun (WGS) entry which is preliminary data.</text>
</comment>
<dbReference type="EMBL" id="JANPWB010000010">
    <property type="protein sequence ID" value="KAJ1146844.1"/>
    <property type="molecule type" value="Genomic_DNA"/>
</dbReference>
<dbReference type="InterPro" id="IPR011162">
    <property type="entry name" value="MHC_I/II-like_Ag-recog"/>
</dbReference>
<comment type="similarity">
    <text evidence="2">Belongs to the MHC class I family.</text>
</comment>
<dbReference type="FunFam" id="3.30.500.10:FF:000001">
    <property type="entry name" value="H-2 class I histocompatibility antigen, alpha chain"/>
    <property type="match status" value="1"/>
</dbReference>
<keyword evidence="6" id="KW-1185">Reference proteome</keyword>
<protein>
    <recommendedName>
        <fullName evidence="7">Major histocompatibility complex class I-related gene protein-like</fullName>
    </recommendedName>
</protein>